<dbReference type="NCBIfam" id="TIGR01563">
    <property type="entry name" value="gp16_SPP1"/>
    <property type="match status" value="1"/>
</dbReference>
<dbReference type="Proteomes" id="UP000530403">
    <property type="component" value="Unassembled WGS sequence"/>
</dbReference>
<dbReference type="Pfam" id="PF05521">
    <property type="entry name" value="Phage_HCP"/>
    <property type="match status" value="1"/>
</dbReference>
<gene>
    <name evidence="2" type="ORF">HEB29_001701</name>
    <name evidence="1" type="ORF">Sfulv_18040</name>
</gene>
<proteinExistence type="predicted"/>
<dbReference type="RefSeq" id="WP_173313124.1">
    <property type="nucleotide sequence ID" value="NZ_BAAAUE010000007.1"/>
</dbReference>
<evidence type="ECO:0000313" key="2">
    <source>
        <dbReference type="EMBL" id="NYE40690.1"/>
    </source>
</evidence>
<dbReference type="InterPro" id="IPR038666">
    <property type="entry name" value="SSP1_head-tail_sf"/>
</dbReference>
<organism evidence="1 3">
    <name type="scientific">Streptomyces fulvorobeus</name>
    <dbReference type="NCBI Taxonomy" id="284028"/>
    <lineage>
        <taxon>Bacteria</taxon>
        <taxon>Bacillati</taxon>
        <taxon>Actinomycetota</taxon>
        <taxon>Actinomycetes</taxon>
        <taxon>Kitasatosporales</taxon>
        <taxon>Streptomycetaceae</taxon>
        <taxon>Streptomyces</taxon>
    </lineage>
</organism>
<dbReference type="EMBL" id="BLWC01000001">
    <property type="protein sequence ID" value="GFM96993.1"/>
    <property type="molecule type" value="Genomic_DNA"/>
</dbReference>
<comment type="caution">
    <text evidence="1">The sequence shown here is derived from an EMBL/GenBank/DDBJ whole genome shotgun (WGS) entry which is preliminary data.</text>
</comment>
<keyword evidence="3" id="KW-1185">Reference proteome</keyword>
<name>A0A7J0C527_9ACTN</name>
<dbReference type="InterPro" id="IPR008767">
    <property type="entry name" value="Phage_SPP1_head-tail_adaptor"/>
</dbReference>
<evidence type="ECO:0000313" key="4">
    <source>
        <dbReference type="Proteomes" id="UP000530403"/>
    </source>
</evidence>
<reference evidence="2 4" key="2">
    <citation type="submission" date="2020-07" db="EMBL/GenBank/DDBJ databases">
        <title>Sequencing the genomes of 1000 actinobacteria strains.</title>
        <authorList>
            <person name="Klenk H.-P."/>
        </authorList>
    </citation>
    <scope>NUCLEOTIDE SEQUENCE [LARGE SCALE GENOMIC DNA]</scope>
    <source>
        <strain evidence="2 4">DSM 41455</strain>
    </source>
</reference>
<dbReference type="Proteomes" id="UP000498980">
    <property type="component" value="Unassembled WGS sequence"/>
</dbReference>
<protein>
    <submittedName>
        <fullName evidence="2">SPP1 family predicted phage head-tail adaptor</fullName>
    </submittedName>
</protein>
<dbReference type="EMBL" id="JACCCF010000001">
    <property type="protein sequence ID" value="NYE40690.1"/>
    <property type="molecule type" value="Genomic_DNA"/>
</dbReference>
<dbReference type="Gene3D" id="2.40.10.270">
    <property type="entry name" value="Bacteriophage SPP1 head-tail adaptor protein"/>
    <property type="match status" value="1"/>
</dbReference>
<sequence length="109" mass="11854">MDITHLLNRVLEVWRTTTVPDGAGGEETALVRQADVSAKVDQPSAADRLMAQQAGAAHTHDIYLLPDADVERGDELRGDGQVFRVGYVVEPSAPIYRKAEAELTQRQGA</sequence>
<reference evidence="1 3" key="1">
    <citation type="submission" date="2020-05" db="EMBL/GenBank/DDBJ databases">
        <title>Whole genome shotgun sequence of Streptomyces fulvorobeus NBRC 15897.</title>
        <authorList>
            <person name="Komaki H."/>
            <person name="Tamura T."/>
        </authorList>
    </citation>
    <scope>NUCLEOTIDE SEQUENCE [LARGE SCALE GENOMIC DNA]</scope>
    <source>
        <strain evidence="1 3">NBRC 15897</strain>
    </source>
</reference>
<evidence type="ECO:0000313" key="1">
    <source>
        <dbReference type="EMBL" id="GFM96993.1"/>
    </source>
</evidence>
<evidence type="ECO:0000313" key="3">
    <source>
        <dbReference type="Proteomes" id="UP000498980"/>
    </source>
</evidence>
<dbReference type="AlphaFoldDB" id="A0A7J0C527"/>
<accession>A0A7J0C527</accession>